<comment type="caution">
    <text evidence="1">The sequence shown here is derived from an EMBL/GenBank/DDBJ whole genome shotgun (WGS) entry which is preliminary data.</text>
</comment>
<accession>A0AAD2HC07</accession>
<sequence>MPASRGARRGCSPSCRRCPFRSQRHVLTQRYVLRPCEKLACRSLSAQTRTRQPSQSAIQPQYLMHGIPNPPRIEWPRKRDELGIFDMRPGPPGIHRSWTLSLLLNVRPLPMMVGLPAKDA</sequence>
<gene>
    <name evidence="1" type="ORF">MYCIT1_LOCUS17508</name>
</gene>
<organism evidence="1 2">
    <name type="scientific">Mycena citricolor</name>
    <dbReference type="NCBI Taxonomy" id="2018698"/>
    <lineage>
        <taxon>Eukaryota</taxon>
        <taxon>Fungi</taxon>
        <taxon>Dikarya</taxon>
        <taxon>Basidiomycota</taxon>
        <taxon>Agaricomycotina</taxon>
        <taxon>Agaricomycetes</taxon>
        <taxon>Agaricomycetidae</taxon>
        <taxon>Agaricales</taxon>
        <taxon>Marasmiineae</taxon>
        <taxon>Mycenaceae</taxon>
        <taxon>Mycena</taxon>
    </lineage>
</organism>
<feature type="non-terminal residue" evidence="1">
    <location>
        <position position="120"/>
    </location>
</feature>
<evidence type="ECO:0000313" key="1">
    <source>
        <dbReference type="EMBL" id="CAK5272014.1"/>
    </source>
</evidence>
<proteinExistence type="predicted"/>
<evidence type="ECO:0000313" key="2">
    <source>
        <dbReference type="Proteomes" id="UP001295794"/>
    </source>
</evidence>
<dbReference type="Proteomes" id="UP001295794">
    <property type="component" value="Unassembled WGS sequence"/>
</dbReference>
<reference evidence="1" key="1">
    <citation type="submission" date="2023-11" db="EMBL/GenBank/DDBJ databases">
        <authorList>
            <person name="De Vega J J."/>
            <person name="De Vega J J."/>
        </authorList>
    </citation>
    <scope>NUCLEOTIDE SEQUENCE</scope>
</reference>
<name>A0AAD2HC07_9AGAR</name>
<keyword evidence="2" id="KW-1185">Reference proteome</keyword>
<protein>
    <submittedName>
        <fullName evidence="1">Uncharacterized protein</fullName>
    </submittedName>
</protein>
<dbReference type="EMBL" id="CAVNYO010000180">
    <property type="protein sequence ID" value="CAK5272014.1"/>
    <property type="molecule type" value="Genomic_DNA"/>
</dbReference>
<dbReference type="AlphaFoldDB" id="A0AAD2HC07"/>